<feature type="region of interest" description="Disordered" evidence="6">
    <location>
        <begin position="119"/>
        <end position="193"/>
    </location>
</feature>
<dbReference type="InterPro" id="IPR045861">
    <property type="entry name" value="CorA_cytoplasmic_dom"/>
</dbReference>
<reference evidence="8" key="1">
    <citation type="submission" date="2021-03" db="EMBL/GenBank/DDBJ databases">
        <title>Comparative genomics and phylogenomic investigation of the class Geoglossomycetes provide insights into ecological specialization and systematics.</title>
        <authorList>
            <person name="Melie T."/>
            <person name="Pirro S."/>
            <person name="Miller A.N."/>
            <person name="Quandt A."/>
        </authorList>
    </citation>
    <scope>NUCLEOTIDE SEQUENCE</scope>
    <source>
        <strain evidence="8">CAQ_001_2017</strain>
    </source>
</reference>
<dbReference type="GO" id="GO:0015095">
    <property type="term" value="F:magnesium ion transmembrane transporter activity"/>
    <property type="evidence" value="ECO:0007669"/>
    <property type="project" value="InterPro"/>
</dbReference>
<accession>A0A9P8LCN1</accession>
<evidence type="ECO:0000256" key="3">
    <source>
        <dbReference type="ARBA" id="ARBA00022692"/>
    </source>
</evidence>
<dbReference type="SUPFAM" id="SSF143865">
    <property type="entry name" value="CorA soluble domain-like"/>
    <property type="match status" value="1"/>
</dbReference>
<dbReference type="InterPro" id="IPR002523">
    <property type="entry name" value="MgTranspt_CorA/ZnTranspt_ZntB"/>
</dbReference>
<keyword evidence="4 7" id="KW-1133">Transmembrane helix</keyword>
<dbReference type="GO" id="GO:0010961">
    <property type="term" value="P:intracellular magnesium ion homeostasis"/>
    <property type="evidence" value="ECO:0007669"/>
    <property type="project" value="TreeGrafter"/>
</dbReference>
<dbReference type="GO" id="GO:0005886">
    <property type="term" value="C:plasma membrane"/>
    <property type="evidence" value="ECO:0007669"/>
    <property type="project" value="TreeGrafter"/>
</dbReference>
<proteinExistence type="inferred from homology"/>
<dbReference type="Gene3D" id="1.20.58.340">
    <property type="entry name" value="Magnesium transport protein CorA, transmembrane region"/>
    <property type="match status" value="2"/>
</dbReference>
<sequence>MDSPRSEIPSRYSTPAPELDDHRFQPSSLPRADSNLNNQSNGPSRHGNHGSNPDGELPSLLADLSHVTEELQRAGYTSREFEHAIDESNAQGYTGGSLLEPGVDVTVIERRGSVSPAITRRLTIRTSNHGGARASRSSSRSSQSSSRPNSVDAFADPRRRERAGTLNSRAPSDYELRRTASNISHRRRPTFSEGATNIVQAFDSDQHPSDAEDDVCFPPPEEKTTTHNIDFEALEEFAAEDSRNRAPGSRYRKYSLSSQSPARKIFSDLRPKGSAPAVPMIVYPETSSSDKSASNSITDDRSVVDEKAGLNHQRSLSRGRGSLMEPNRFTFFSSEIDTSIHTASLGDLVLPGESFRDIFELPLSGGVWWLDILNATVDEIHAMCKAFKVHPLTLEDILTQETREKVELFKRYYLVCFRSFYQVDKTSEEYLEPLLVYIVVFRQGILSFSFRQNPHAQNVRKRIGKLRDITALGSDWLCYALIDDIVDGFGPAINDIEKETDIIEDAIFTARPDDASNLLRQIGLCRKKVMAVMRLLGGKADVIKGFAKRCNEQYEMTPRSDIGLYLGDVQDHVVTMMSNLNHFEKMLQRSHTNYLAQIQVDSITTGNRANEVLSKITLVATILVPLNLISGIFGMNVPVPGRSSEGLGWFFGIVGVILAIIIASVVVFKRFRMI</sequence>
<feature type="region of interest" description="Disordered" evidence="6">
    <location>
        <begin position="285"/>
        <end position="321"/>
    </location>
</feature>
<evidence type="ECO:0000256" key="2">
    <source>
        <dbReference type="ARBA" id="ARBA00009765"/>
    </source>
</evidence>
<feature type="compositionally biased region" description="Polar residues" evidence="6">
    <location>
        <begin position="34"/>
        <end position="43"/>
    </location>
</feature>
<keyword evidence="9" id="KW-1185">Reference proteome</keyword>
<evidence type="ECO:0000256" key="1">
    <source>
        <dbReference type="ARBA" id="ARBA00004141"/>
    </source>
</evidence>
<evidence type="ECO:0000256" key="6">
    <source>
        <dbReference type="SAM" id="MobiDB-lite"/>
    </source>
</evidence>
<comment type="subcellular location">
    <subcellularLocation>
        <location evidence="1">Membrane</location>
        <topology evidence="1">Multi-pass membrane protein</topology>
    </subcellularLocation>
</comment>
<comment type="caution">
    <text evidence="8">The sequence shown here is derived from an EMBL/GenBank/DDBJ whole genome shotgun (WGS) entry which is preliminary data.</text>
</comment>
<protein>
    <submittedName>
        <fullName evidence="8">Uncharacterized protein</fullName>
    </submittedName>
</protein>
<name>A0A9P8LCN1_9PEZI</name>
<dbReference type="PANTHER" id="PTHR21535:SF55">
    <property type="entry name" value="MAGNESIUM TRANSPORTER ALR1-RELATED"/>
    <property type="match status" value="1"/>
</dbReference>
<evidence type="ECO:0000256" key="5">
    <source>
        <dbReference type="ARBA" id="ARBA00023136"/>
    </source>
</evidence>
<dbReference type="CDD" id="cd12829">
    <property type="entry name" value="Alr1p-like"/>
    <property type="match status" value="1"/>
</dbReference>
<feature type="compositionally biased region" description="Polar residues" evidence="6">
    <location>
        <begin position="285"/>
        <end position="297"/>
    </location>
</feature>
<feature type="region of interest" description="Disordered" evidence="6">
    <location>
        <begin position="1"/>
        <end position="62"/>
    </location>
</feature>
<dbReference type="SUPFAM" id="SSF144083">
    <property type="entry name" value="Magnesium transport protein CorA, transmembrane region"/>
    <property type="match status" value="1"/>
</dbReference>
<comment type="similarity">
    <text evidence="2">Belongs to the CorA metal ion transporter (MIT) (TC 1.A.35) family.</text>
</comment>
<evidence type="ECO:0000313" key="9">
    <source>
        <dbReference type="Proteomes" id="UP000750711"/>
    </source>
</evidence>
<dbReference type="InterPro" id="IPR045863">
    <property type="entry name" value="CorA_TM1_TM2"/>
</dbReference>
<dbReference type="EMBL" id="JAGHQM010000520">
    <property type="protein sequence ID" value="KAH0559791.1"/>
    <property type="molecule type" value="Genomic_DNA"/>
</dbReference>
<dbReference type="Proteomes" id="UP000750711">
    <property type="component" value="Unassembled WGS sequence"/>
</dbReference>
<dbReference type="Pfam" id="PF01544">
    <property type="entry name" value="CorA"/>
    <property type="match status" value="1"/>
</dbReference>
<evidence type="ECO:0000313" key="8">
    <source>
        <dbReference type="EMBL" id="KAH0559791.1"/>
    </source>
</evidence>
<keyword evidence="5 7" id="KW-0472">Membrane</keyword>
<dbReference type="Gene3D" id="3.30.460.20">
    <property type="entry name" value="CorA soluble domain-like"/>
    <property type="match status" value="1"/>
</dbReference>
<keyword evidence="3 7" id="KW-0812">Transmembrane</keyword>
<dbReference type="PANTHER" id="PTHR21535">
    <property type="entry name" value="MAGNESIUM AND COBALT TRANSPORT PROTEIN/MITOCHONDRIAL IMPORT INNER MEMBRANE TRANSLOCASE SUBUNIT TIM8"/>
    <property type="match status" value="1"/>
</dbReference>
<feature type="transmembrane region" description="Helical" evidence="7">
    <location>
        <begin position="647"/>
        <end position="668"/>
    </location>
</feature>
<evidence type="ECO:0000256" key="7">
    <source>
        <dbReference type="SAM" id="Phobius"/>
    </source>
</evidence>
<dbReference type="AlphaFoldDB" id="A0A9P8LCN1"/>
<feature type="compositionally biased region" description="Low complexity" evidence="6">
    <location>
        <begin position="132"/>
        <end position="147"/>
    </location>
</feature>
<organism evidence="8 9">
    <name type="scientific">Trichoglossum hirsutum</name>
    <dbReference type="NCBI Taxonomy" id="265104"/>
    <lineage>
        <taxon>Eukaryota</taxon>
        <taxon>Fungi</taxon>
        <taxon>Dikarya</taxon>
        <taxon>Ascomycota</taxon>
        <taxon>Pezizomycotina</taxon>
        <taxon>Geoglossomycetes</taxon>
        <taxon>Geoglossales</taxon>
        <taxon>Geoglossaceae</taxon>
        <taxon>Trichoglossum</taxon>
    </lineage>
</organism>
<dbReference type="FunFam" id="1.20.58.340:FF:000027">
    <property type="entry name" value="CorA family metal ion transporter (Eurofung)"/>
    <property type="match status" value="1"/>
</dbReference>
<dbReference type="InterPro" id="IPR044089">
    <property type="entry name" value="Alr1-like"/>
</dbReference>
<gene>
    <name evidence="8" type="ORF">GP486_003694</name>
</gene>
<feature type="compositionally biased region" description="Basic and acidic residues" evidence="6">
    <location>
        <begin position="298"/>
        <end position="309"/>
    </location>
</feature>
<evidence type="ECO:0000256" key="4">
    <source>
        <dbReference type="ARBA" id="ARBA00022989"/>
    </source>
</evidence>